<dbReference type="EMBL" id="FRBG01000005">
    <property type="protein sequence ID" value="SHK78348.1"/>
    <property type="molecule type" value="Genomic_DNA"/>
</dbReference>
<dbReference type="Proteomes" id="UP000323392">
    <property type="component" value="Unassembled WGS sequence"/>
</dbReference>
<organism evidence="5 7">
    <name type="scientific">Alkalithermobacter thermoalcaliphilus JW-YL-7 = DSM 7308</name>
    <dbReference type="NCBI Taxonomy" id="1121328"/>
    <lineage>
        <taxon>Bacteria</taxon>
        <taxon>Bacillati</taxon>
        <taxon>Bacillota</taxon>
        <taxon>Clostridia</taxon>
        <taxon>Peptostreptococcales</taxon>
        <taxon>Tepidibacteraceae</taxon>
        <taxon>Alkalithermobacter</taxon>
    </lineage>
</organism>
<dbReference type="GO" id="GO:0030435">
    <property type="term" value="P:sporulation resulting in formation of a cellular spore"/>
    <property type="evidence" value="ECO:0007669"/>
    <property type="project" value="UniProtKB-KW"/>
</dbReference>
<comment type="similarity">
    <text evidence="2">Belongs to the alpha/beta-type SASP family.</text>
</comment>
<dbReference type="InterPro" id="IPR018126">
    <property type="entry name" value="SASP_alpha/beta-type_CS"/>
</dbReference>
<proteinExistence type="inferred from homology"/>
<name>A0A150FQK6_CLOPD</name>
<evidence type="ECO:0000256" key="2">
    <source>
        <dbReference type="ARBA" id="ARBA00005442"/>
    </source>
</evidence>
<dbReference type="Pfam" id="PF00269">
    <property type="entry name" value="SASP"/>
    <property type="match status" value="1"/>
</dbReference>
<dbReference type="PANTHER" id="PTHR36107:SF1">
    <property type="entry name" value="SMALL, ACID-SOLUBLE SPORE PROTEIN A"/>
    <property type="match status" value="1"/>
</dbReference>
<evidence type="ECO:0000256" key="1">
    <source>
        <dbReference type="ARBA" id="ARBA00003863"/>
    </source>
</evidence>
<dbReference type="PATRIC" id="fig|1121328.3.peg.975"/>
<dbReference type="PROSITE" id="PS00304">
    <property type="entry name" value="SASP_1"/>
    <property type="match status" value="1"/>
</dbReference>
<dbReference type="AlphaFoldDB" id="A0A150FQK6"/>
<dbReference type="PANTHER" id="PTHR36107">
    <property type="entry name" value="SMALL, ACID-SOLUBLE SPORE PROTEIN A"/>
    <property type="match status" value="1"/>
</dbReference>
<keyword evidence="3" id="KW-0749">Sporulation</keyword>
<accession>A0A150FQK6</accession>
<sequence>MSKKPLDPNASKALKQMKYEIANELGILNDDTIDKGNISSRQNGLVAGYVGGYMTKKLVEIGEKLLINQSHKK</sequence>
<keyword evidence="4" id="KW-0238">DNA-binding</keyword>
<evidence type="ECO:0000313" key="6">
    <source>
        <dbReference type="EMBL" id="SHK78348.1"/>
    </source>
</evidence>
<protein>
    <submittedName>
        <fullName evidence="5">Small acid-soluble spore protein alpha/beta type</fullName>
    </submittedName>
    <submittedName>
        <fullName evidence="6">Small, acid-soluble spore protein, alpha/beta type</fullName>
    </submittedName>
</protein>
<dbReference type="GO" id="GO:0006265">
    <property type="term" value="P:DNA topological change"/>
    <property type="evidence" value="ECO:0007669"/>
    <property type="project" value="InterPro"/>
</dbReference>
<reference evidence="5 7" key="1">
    <citation type="submission" date="2016-02" db="EMBL/GenBank/DDBJ databases">
        <title>Draft genome sequence for Clostridium paradoxum JW-YL-7.</title>
        <authorList>
            <person name="Utturkar S.M."/>
            <person name="Lancaster A."/>
            <person name="Poole F.L."/>
            <person name="Adams M.W."/>
            <person name="Brown S.D."/>
        </authorList>
    </citation>
    <scope>NUCLEOTIDE SEQUENCE [LARGE SCALE GENOMIC DNA]</scope>
    <source>
        <strain evidence="5 7">JW-YL-7</strain>
    </source>
</reference>
<dbReference type="Proteomes" id="UP000092605">
    <property type="component" value="Unassembled WGS sequence"/>
</dbReference>
<dbReference type="InterPro" id="IPR038300">
    <property type="entry name" value="SASP_sf_alpha/beta"/>
</dbReference>
<dbReference type="STRING" id="1121328.JWYL7_0969"/>
<keyword evidence="8" id="KW-1185">Reference proteome</keyword>
<dbReference type="EMBL" id="LSFY01000001">
    <property type="protein sequence ID" value="KXZ39894.1"/>
    <property type="molecule type" value="Genomic_DNA"/>
</dbReference>
<comment type="function">
    <text evidence="1">SASP are bound to spore DNA. They are double-stranded DNA-binding proteins that cause DNA to change to an a-like conformation. They protect the DNA backbone from chemical and enzymatic cleavage and are thus involved in dormant spore's high resistance to UV light.</text>
</comment>
<reference evidence="6 8" key="2">
    <citation type="submission" date="2016-11" db="EMBL/GenBank/DDBJ databases">
        <authorList>
            <person name="Varghese N."/>
            <person name="Submissions S."/>
        </authorList>
    </citation>
    <scope>NUCLEOTIDE SEQUENCE [LARGE SCALE GENOMIC DNA]</scope>
    <source>
        <strain evidence="6 8">DSM 7308</strain>
    </source>
</reference>
<evidence type="ECO:0000256" key="3">
    <source>
        <dbReference type="ARBA" id="ARBA00022969"/>
    </source>
</evidence>
<dbReference type="InterPro" id="IPR001448">
    <property type="entry name" value="SASP_alpha/beta-type"/>
</dbReference>
<gene>
    <name evidence="5" type="ORF">JWYL7_0969</name>
    <name evidence="6" type="ORF">SAMN05661008_00884</name>
</gene>
<comment type="caution">
    <text evidence="5">The sequence shown here is derived from an EMBL/GenBank/DDBJ whole genome shotgun (WGS) entry which is preliminary data.</text>
</comment>
<dbReference type="InterPro" id="IPR050847">
    <property type="entry name" value="SASP_DNA-binding"/>
</dbReference>
<dbReference type="GO" id="GO:0003690">
    <property type="term" value="F:double-stranded DNA binding"/>
    <property type="evidence" value="ECO:0007669"/>
    <property type="project" value="InterPro"/>
</dbReference>
<evidence type="ECO:0000256" key="4">
    <source>
        <dbReference type="ARBA" id="ARBA00023125"/>
    </source>
</evidence>
<evidence type="ECO:0000313" key="5">
    <source>
        <dbReference type="EMBL" id="KXZ39894.1"/>
    </source>
</evidence>
<evidence type="ECO:0000313" key="8">
    <source>
        <dbReference type="Proteomes" id="UP000323392"/>
    </source>
</evidence>
<dbReference type="Gene3D" id="6.10.10.80">
    <property type="entry name" value="Small, acid-soluble spore protein, alpha/beta type-like"/>
    <property type="match status" value="1"/>
</dbReference>
<evidence type="ECO:0000313" key="7">
    <source>
        <dbReference type="Proteomes" id="UP000092605"/>
    </source>
</evidence>